<dbReference type="PANTHER" id="PTHR14503">
    <property type="entry name" value="MITOCHONDRIAL RIBOSOMAL PROTEIN 34 FAMILY MEMBER"/>
    <property type="match status" value="1"/>
</dbReference>
<proteinExistence type="inferred from homology"/>
<gene>
    <name evidence="6" type="ORF">BDV96DRAFT_525204</name>
</gene>
<dbReference type="NCBIfam" id="TIGR01030">
    <property type="entry name" value="rpmH_bact"/>
    <property type="match status" value="1"/>
</dbReference>
<dbReference type="FunFam" id="1.10.287.3980:FF:000001">
    <property type="entry name" value="Mitochondrial ribosomal protein L34"/>
    <property type="match status" value="1"/>
</dbReference>
<feature type="compositionally biased region" description="Low complexity" evidence="5">
    <location>
        <begin position="46"/>
        <end position="61"/>
    </location>
</feature>
<dbReference type="OrthoDB" id="431691at2759"/>
<evidence type="ECO:0000313" key="7">
    <source>
        <dbReference type="Proteomes" id="UP000799770"/>
    </source>
</evidence>
<evidence type="ECO:0000256" key="5">
    <source>
        <dbReference type="SAM" id="MobiDB-lite"/>
    </source>
</evidence>
<dbReference type="Gene3D" id="1.10.287.3980">
    <property type="match status" value="1"/>
</dbReference>
<evidence type="ECO:0000313" key="6">
    <source>
        <dbReference type="EMBL" id="KAF2112422.1"/>
    </source>
</evidence>
<keyword evidence="3" id="KW-0687">Ribonucleoprotein</keyword>
<comment type="similarity">
    <text evidence="1">Belongs to the bacterial ribosomal protein bL34 family.</text>
</comment>
<feature type="region of interest" description="Disordered" evidence="5">
    <location>
        <begin position="46"/>
        <end position="75"/>
    </location>
</feature>
<sequence length="142" mass="15584">MSAFGCLRTLAMRPGTNATTLLRPVTFRISSLQSARGISILSPRRPVLPSSTSSTPTLAVPGAISPSTATTSLSSETPDLLSRISSHPGLAGIQIRCGPRDTFNPSHFVRKRRHGWLSRIRTKKGRKTLMRRIKKGRWNLSH</sequence>
<feature type="compositionally biased region" description="Polar residues" evidence="5">
    <location>
        <begin position="65"/>
        <end position="75"/>
    </location>
</feature>
<dbReference type="AlphaFoldDB" id="A0A6A5YZ33"/>
<keyword evidence="2 6" id="KW-0689">Ribosomal protein</keyword>
<dbReference type="GO" id="GO:0003735">
    <property type="term" value="F:structural constituent of ribosome"/>
    <property type="evidence" value="ECO:0007669"/>
    <property type="project" value="InterPro"/>
</dbReference>
<dbReference type="GO" id="GO:0006412">
    <property type="term" value="P:translation"/>
    <property type="evidence" value="ECO:0007669"/>
    <property type="project" value="InterPro"/>
</dbReference>
<dbReference type="GO" id="GO:0005762">
    <property type="term" value="C:mitochondrial large ribosomal subunit"/>
    <property type="evidence" value="ECO:0007669"/>
    <property type="project" value="TreeGrafter"/>
</dbReference>
<evidence type="ECO:0000256" key="1">
    <source>
        <dbReference type="ARBA" id="ARBA00010111"/>
    </source>
</evidence>
<evidence type="ECO:0000256" key="3">
    <source>
        <dbReference type="ARBA" id="ARBA00023274"/>
    </source>
</evidence>
<dbReference type="PANTHER" id="PTHR14503:SF4">
    <property type="entry name" value="LARGE RIBOSOMAL SUBUNIT PROTEIN BL34M"/>
    <property type="match status" value="1"/>
</dbReference>
<evidence type="ECO:0000256" key="2">
    <source>
        <dbReference type="ARBA" id="ARBA00022980"/>
    </source>
</evidence>
<dbReference type="Proteomes" id="UP000799770">
    <property type="component" value="Unassembled WGS sequence"/>
</dbReference>
<evidence type="ECO:0000256" key="4">
    <source>
        <dbReference type="ARBA" id="ARBA00035274"/>
    </source>
</evidence>
<dbReference type="EMBL" id="ML977331">
    <property type="protein sequence ID" value="KAF2112422.1"/>
    <property type="molecule type" value="Genomic_DNA"/>
</dbReference>
<accession>A0A6A5YZ33</accession>
<dbReference type="Pfam" id="PF00468">
    <property type="entry name" value="Ribosomal_L34"/>
    <property type="match status" value="1"/>
</dbReference>
<protein>
    <recommendedName>
        <fullName evidence="4">Large ribosomal subunit protein bL34m</fullName>
    </recommendedName>
</protein>
<keyword evidence="7" id="KW-1185">Reference proteome</keyword>
<organism evidence="6 7">
    <name type="scientific">Lophiotrema nucula</name>
    <dbReference type="NCBI Taxonomy" id="690887"/>
    <lineage>
        <taxon>Eukaryota</taxon>
        <taxon>Fungi</taxon>
        <taxon>Dikarya</taxon>
        <taxon>Ascomycota</taxon>
        <taxon>Pezizomycotina</taxon>
        <taxon>Dothideomycetes</taxon>
        <taxon>Pleosporomycetidae</taxon>
        <taxon>Pleosporales</taxon>
        <taxon>Lophiotremataceae</taxon>
        <taxon>Lophiotrema</taxon>
    </lineage>
</organism>
<name>A0A6A5YZ33_9PLEO</name>
<dbReference type="InterPro" id="IPR000271">
    <property type="entry name" value="Ribosomal_bL34"/>
</dbReference>
<reference evidence="6" key="1">
    <citation type="journal article" date="2020" name="Stud. Mycol.">
        <title>101 Dothideomycetes genomes: a test case for predicting lifestyles and emergence of pathogens.</title>
        <authorList>
            <person name="Haridas S."/>
            <person name="Albert R."/>
            <person name="Binder M."/>
            <person name="Bloem J."/>
            <person name="Labutti K."/>
            <person name="Salamov A."/>
            <person name="Andreopoulos B."/>
            <person name="Baker S."/>
            <person name="Barry K."/>
            <person name="Bills G."/>
            <person name="Bluhm B."/>
            <person name="Cannon C."/>
            <person name="Castanera R."/>
            <person name="Culley D."/>
            <person name="Daum C."/>
            <person name="Ezra D."/>
            <person name="Gonzalez J."/>
            <person name="Henrissat B."/>
            <person name="Kuo A."/>
            <person name="Liang C."/>
            <person name="Lipzen A."/>
            <person name="Lutzoni F."/>
            <person name="Magnuson J."/>
            <person name="Mondo S."/>
            <person name="Nolan M."/>
            <person name="Ohm R."/>
            <person name="Pangilinan J."/>
            <person name="Park H.-J."/>
            <person name="Ramirez L."/>
            <person name="Alfaro M."/>
            <person name="Sun H."/>
            <person name="Tritt A."/>
            <person name="Yoshinaga Y."/>
            <person name="Zwiers L.-H."/>
            <person name="Turgeon B."/>
            <person name="Goodwin S."/>
            <person name="Spatafora J."/>
            <person name="Crous P."/>
            <person name="Grigoriev I."/>
        </authorList>
    </citation>
    <scope>NUCLEOTIDE SEQUENCE</scope>
    <source>
        <strain evidence="6">CBS 627.86</strain>
    </source>
</reference>